<dbReference type="EMBL" id="NCKU01009713">
    <property type="protein sequence ID" value="RWS01174.1"/>
    <property type="molecule type" value="Genomic_DNA"/>
</dbReference>
<dbReference type="InterPro" id="IPR000569">
    <property type="entry name" value="HECT_dom"/>
</dbReference>
<dbReference type="GO" id="GO:0009966">
    <property type="term" value="P:regulation of signal transduction"/>
    <property type="evidence" value="ECO:0007669"/>
    <property type="project" value="UniProtKB-ARBA"/>
</dbReference>
<accession>A0A443QDS8</accession>
<dbReference type="GO" id="GO:0061630">
    <property type="term" value="F:ubiquitin protein ligase activity"/>
    <property type="evidence" value="ECO:0007669"/>
    <property type="project" value="UniProtKB-UniRule"/>
</dbReference>
<dbReference type="CDD" id="cd00078">
    <property type="entry name" value="HECTc"/>
    <property type="match status" value="1"/>
</dbReference>
<dbReference type="InterPro" id="IPR035983">
    <property type="entry name" value="Hect_E3_ubiquitin_ligase"/>
</dbReference>
<dbReference type="Proteomes" id="UP000285301">
    <property type="component" value="Unassembled WGS sequence"/>
</dbReference>
<dbReference type="OrthoDB" id="271273at2759"/>
<keyword evidence="1 4" id="KW-0808">Transferase</keyword>
<dbReference type="UniPathway" id="UPA00143"/>
<evidence type="ECO:0000256" key="2">
    <source>
        <dbReference type="ARBA" id="ARBA00022786"/>
    </source>
</evidence>
<dbReference type="PANTHER" id="PTHR45670">
    <property type="entry name" value="E3 UBIQUITIN-PROTEIN LIGASE TRIP12"/>
    <property type="match status" value="1"/>
</dbReference>
<evidence type="ECO:0000313" key="8">
    <source>
        <dbReference type="Proteomes" id="UP000285301"/>
    </source>
</evidence>
<feature type="active site" description="Glycyl thioester intermediate" evidence="3">
    <location>
        <position position="1135"/>
    </location>
</feature>
<feature type="region of interest" description="Disordered" evidence="5">
    <location>
        <begin position="814"/>
        <end position="841"/>
    </location>
</feature>
<feature type="compositionally biased region" description="Low complexity" evidence="5">
    <location>
        <begin position="14"/>
        <end position="27"/>
    </location>
</feature>
<dbReference type="Gene3D" id="3.30.2410.10">
    <property type="entry name" value="Hect, E3 ligase catalytic domain"/>
    <property type="match status" value="1"/>
</dbReference>
<comment type="pathway">
    <text evidence="4">Protein modification; protein ubiquitination.</text>
</comment>
<dbReference type="PANTHER" id="PTHR45670:SF13">
    <property type="entry name" value="E3 UBIQUITIN-PROTEIN LIGASE TRIP12"/>
    <property type="match status" value="1"/>
</dbReference>
<dbReference type="Gene3D" id="3.90.1750.10">
    <property type="entry name" value="Hect, E3 ligase catalytic domains"/>
    <property type="match status" value="1"/>
</dbReference>
<comment type="function">
    <text evidence="4">E3 ubiquitin-protein ligase which accepts ubiquitin from an E2 ubiquitin-conjugating enzyme in the form of a thioester and then directly transfers the ubiquitin to targeted substrates.</text>
</comment>
<comment type="caution">
    <text evidence="7">The sequence shown here is derived from an EMBL/GenBank/DDBJ whole genome shotgun (WGS) entry which is preliminary data.</text>
</comment>
<sequence length="1168" mass="129349">RLADVLKRKRTSKKLSSNNSSGICSSSRKTRSETEPLTNTSYSLRSCSITATPLSNRLDCDPISAHMSQLSSSPYVSMPFFSLPNTVSNSANVTHSNNNSILSPPTTVPIAVSSSNNNNNNNSCSGGGVVGSGHGRGFKLSSAAAKTSSFLANLHPARWGRWNSGAHSVIGSSGGSGGSCRNSILSSHSQDAVGSTSGISSPRSPNSNGNKEKIKAWIKEQSKLFIEKYFASSESSCGAASDHHPAMNTLNRIKGAIEVFEKGNNLKALEEIRSVIMEGDISPFELIHSGIVNKLLRYLICSEDSEFERDKRIRLFLHVFIGSPIDDSRPLCSKLDLDLNSAPLNAFVNKLNACISQLEQFPVRVHDVIGTGTGSIRGTSALKFFNTHQLKCNLQRHRECNNLKQWRGGPVKIDPLAVVQAIERYLVIRGYGRIREEDEDGSDEENSDEDIDDNMAAVMISQGQSRHKLQFLIGDNVLPYNMTVYQAIRQFSSSSSHSSDGHETDTDSEAPMGHANMWVQTHTIYYRPYAESSSSESSTTNTSSSANASASTNASVYLSRSASSSHASNGSGSRRGNKGSSSKIVSPKRKDELWIEGKVPETLSIVRNFLSSTLPESVTVQDASLEVIALLRVLHALSRWWGYFYDLSHSFDPAVPQSEFINSKLTAKANRQLQDPLVIMTGNLPPWLSQIAYVCPFLFPFETRHLLFYVTCFDRDRALQRLLDTTPGLNSSDSSERVTPRLDRKKRTVTRDEILKQAETVLHDVGNSKALLEIQYENEVGTGLGPTLEFYALVSKELQRADLEMWRGEVVSVLPNRNGPDSTNSGNGGEQNVNNKADGKQQNSVQYVYSENGLFPAPLSKTTKMAVVSKIKNRYKLLGKFMAKALVDSRMVDIPLSVPFYKWLLGQESTLSISDLQYIDSTVARFLMEMDYLAKKRNQIRNNENRNSDGLTVESLTLNGVSVEDLNLDFTLPGFPNVELRKGGKDLSVNIDNVDQYVRLLCHWSLIEGVSRQMDAFREGFESVFSTSQLQLFYPEEMEQLFCGSSHSRWDVKMLMDCCHPDHGYTLDSNAIKMLFQVLSSYNAEEQRKFLQFVTGSPRLPVGGFKSLTPPLTIVRKTCEPGENSDDYLPSVMTCVNYLKLPDYSSIEIMREKLRVAANEGQHSFHLS</sequence>
<evidence type="ECO:0000256" key="1">
    <source>
        <dbReference type="ARBA" id="ARBA00022679"/>
    </source>
</evidence>
<name>A0A443QDS8_9ACAR</name>
<protein>
    <recommendedName>
        <fullName evidence="4">E3 ubiquitin-protein ligase</fullName>
        <ecNumber evidence="4">2.3.2.26</ecNumber>
    </recommendedName>
</protein>
<dbReference type="PROSITE" id="PS50237">
    <property type="entry name" value="HECT"/>
    <property type="match status" value="1"/>
</dbReference>
<feature type="region of interest" description="Disordered" evidence="5">
    <location>
        <begin position="561"/>
        <end position="585"/>
    </location>
</feature>
<evidence type="ECO:0000256" key="4">
    <source>
        <dbReference type="RuleBase" id="RU369009"/>
    </source>
</evidence>
<proteinExistence type="inferred from homology"/>
<evidence type="ECO:0000313" key="7">
    <source>
        <dbReference type="EMBL" id="RWS01174.1"/>
    </source>
</evidence>
<keyword evidence="2 3" id="KW-0833">Ubl conjugation pathway</keyword>
<feature type="region of interest" description="Disordered" evidence="5">
    <location>
        <begin position="726"/>
        <end position="745"/>
    </location>
</feature>
<organism evidence="7 8">
    <name type="scientific">Dinothrombium tinctorium</name>
    <dbReference type="NCBI Taxonomy" id="1965070"/>
    <lineage>
        <taxon>Eukaryota</taxon>
        <taxon>Metazoa</taxon>
        <taxon>Ecdysozoa</taxon>
        <taxon>Arthropoda</taxon>
        <taxon>Chelicerata</taxon>
        <taxon>Arachnida</taxon>
        <taxon>Acari</taxon>
        <taxon>Acariformes</taxon>
        <taxon>Trombidiformes</taxon>
        <taxon>Prostigmata</taxon>
        <taxon>Anystina</taxon>
        <taxon>Parasitengona</taxon>
        <taxon>Trombidioidea</taxon>
        <taxon>Trombidiidae</taxon>
        <taxon>Dinothrombium</taxon>
    </lineage>
</organism>
<feature type="non-terminal residue" evidence="7">
    <location>
        <position position="1"/>
    </location>
</feature>
<dbReference type="AlphaFoldDB" id="A0A443QDS8"/>
<dbReference type="FunFam" id="3.30.2160.10:FF:000013">
    <property type="entry name" value="E3 ubiquitin-protein ligase TRIP12 isoform X1"/>
    <property type="match status" value="1"/>
</dbReference>
<gene>
    <name evidence="7" type="ORF">B4U79_16034</name>
</gene>
<dbReference type="GO" id="GO:0016607">
    <property type="term" value="C:nuclear speck"/>
    <property type="evidence" value="ECO:0007669"/>
    <property type="project" value="TreeGrafter"/>
</dbReference>
<comment type="catalytic activity">
    <reaction evidence="4">
        <text>S-ubiquitinyl-[E2 ubiquitin-conjugating enzyme]-L-cysteine + [acceptor protein]-L-lysine = [E2 ubiquitin-conjugating enzyme]-L-cysteine + N(6)-ubiquitinyl-[acceptor protein]-L-lysine.</text>
        <dbReference type="EC" id="2.3.2.26"/>
    </reaction>
</comment>
<dbReference type="GO" id="GO:0043161">
    <property type="term" value="P:proteasome-mediated ubiquitin-dependent protein catabolic process"/>
    <property type="evidence" value="ECO:0007669"/>
    <property type="project" value="TreeGrafter"/>
</dbReference>
<feature type="domain" description="HECT" evidence="6">
    <location>
        <begin position="846"/>
        <end position="1168"/>
    </location>
</feature>
<dbReference type="GO" id="GO:0000209">
    <property type="term" value="P:protein polyubiquitination"/>
    <property type="evidence" value="ECO:0007669"/>
    <property type="project" value="TreeGrafter"/>
</dbReference>
<dbReference type="SUPFAM" id="SSF56204">
    <property type="entry name" value="Hect, E3 ligase catalytic domain"/>
    <property type="match status" value="1"/>
</dbReference>
<comment type="similarity">
    <text evidence="4">Belongs to the UPL family. K-HECT subfamily.</text>
</comment>
<reference evidence="7 8" key="1">
    <citation type="journal article" date="2018" name="Gigascience">
        <title>Genomes of trombidid mites reveal novel predicted allergens and laterally-transferred genes associated with secondary metabolism.</title>
        <authorList>
            <person name="Dong X."/>
            <person name="Chaisiri K."/>
            <person name="Xia D."/>
            <person name="Armstrong S.D."/>
            <person name="Fang Y."/>
            <person name="Donnelly M.J."/>
            <person name="Kadowaki T."/>
            <person name="McGarry J.W."/>
            <person name="Darby A.C."/>
            <person name="Makepeace B.L."/>
        </authorList>
    </citation>
    <scope>NUCLEOTIDE SEQUENCE [LARGE SCALE GENOMIC DNA]</scope>
    <source>
        <strain evidence="7">UoL-WK</strain>
    </source>
</reference>
<dbReference type="Pfam" id="PF00632">
    <property type="entry name" value="HECT"/>
    <property type="match status" value="1"/>
</dbReference>
<dbReference type="STRING" id="1965070.A0A443QDS8"/>
<feature type="compositionally biased region" description="Polar residues" evidence="5">
    <location>
        <begin position="180"/>
        <end position="209"/>
    </location>
</feature>
<keyword evidence="8" id="KW-1185">Reference proteome</keyword>
<feature type="compositionally biased region" description="Low complexity" evidence="5">
    <location>
        <begin position="561"/>
        <end position="583"/>
    </location>
</feature>
<evidence type="ECO:0000256" key="3">
    <source>
        <dbReference type="PROSITE-ProRule" id="PRU00104"/>
    </source>
</evidence>
<feature type="region of interest" description="Disordered" evidence="5">
    <location>
        <begin position="180"/>
        <end position="211"/>
    </location>
</feature>
<dbReference type="SMART" id="SM00119">
    <property type="entry name" value="HECTc"/>
    <property type="match status" value="1"/>
</dbReference>
<evidence type="ECO:0000259" key="6">
    <source>
        <dbReference type="PROSITE" id="PS50237"/>
    </source>
</evidence>
<dbReference type="InterPro" id="IPR045322">
    <property type="entry name" value="HECTD1/TRIP12-like"/>
</dbReference>
<dbReference type="EC" id="2.3.2.26" evidence="4"/>
<dbReference type="GO" id="GO:0006974">
    <property type="term" value="P:DNA damage response"/>
    <property type="evidence" value="ECO:0007669"/>
    <property type="project" value="TreeGrafter"/>
</dbReference>
<feature type="region of interest" description="Disordered" evidence="5">
    <location>
        <begin position="1"/>
        <end position="39"/>
    </location>
</feature>
<evidence type="ECO:0000256" key="5">
    <source>
        <dbReference type="SAM" id="MobiDB-lite"/>
    </source>
</evidence>
<dbReference type="FunFam" id="3.30.2410.10:FF:000005">
    <property type="entry name" value="E3 ubiquitin-protein ligase TRIP12 isoform X1"/>
    <property type="match status" value="1"/>
</dbReference>
<feature type="compositionally biased region" description="Polar residues" evidence="5">
    <location>
        <begin position="819"/>
        <end position="841"/>
    </location>
</feature>
<feature type="region of interest" description="Disordered" evidence="5">
    <location>
        <begin position="493"/>
        <end position="512"/>
    </location>
</feature>